<dbReference type="PROSITE" id="PS50878">
    <property type="entry name" value="RT_POL"/>
    <property type="match status" value="1"/>
</dbReference>
<dbReference type="InterPro" id="IPR041373">
    <property type="entry name" value="RT_RNaseH"/>
</dbReference>
<sequence>MDDIVIYARSLKEHEIKFNKLMQRLRTANLKLQPDKCEFLRHEVAYLGHIIGADGVKPDPNKIKSITEFPRPKNVKNIKQFLGLAGYYRRFIPQFSKTAKPLTDLLKKNNTFDWQQRQTEAFNVLRFSLCSEPVLQYPDFSKPFILTTDASGYAIGGVLSQGQIGKDLPIAYTSRVLNSAEQNYSTIEKECLAIVYCTNHFRPYLYGRIFTIITDHKPLVWLHSIKDPSSRLWKWKTKLAEYEYVIQYKKGSLNNNADALSRNPPTDYVLPLTFAANRVGESSNNATSHYECEPSTSAPNNDIIDPPTEFAPPSPPPGRTNVTIEEYSSDDEFNDDDRTSIDLEEINNQYEEILDLNEERRNTDQILITESRDSLLKQSDNHVIFIHVNGTPFDNGAKEYQEANLLPNYENLTFERVNIKTIKSRTLISIPIRLNNHSRLEPQTLKNCIRSLLDALTELELTTFSISKTDYFDDLPWQHIIGQIHEYLRELPICITICKNLVQTPPVERREALIIENHSSAHGGHKGVAKTYNRLRPHYYWNTMKKDIQTFIQKCRQCQLKKLTRIKTKQPMVITDTPGAAFDKVSLDIVGPLPITNSGNQYILTMQDLLTKYSVAVPLRDATSLSIANALTNNFICVYGAPKAILTDQGSKRKRLG</sequence>
<keyword evidence="7" id="KW-0695">RNA-directed DNA polymerase</keyword>
<dbReference type="FunFam" id="3.10.20.370:FF:000001">
    <property type="entry name" value="Retrovirus-related Pol polyprotein from transposon 17.6-like protein"/>
    <property type="match status" value="1"/>
</dbReference>
<dbReference type="PROSITE" id="PS50994">
    <property type="entry name" value="INTEGRASE"/>
    <property type="match status" value="1"/>
</dbReference>
<evidence type="ECO:0000313" key="12">
    <source>
        <dbReference type="Proteomes" id="UP000036403"/>
    </source>
</evidence>
<evidence type="ECO:0000259" key="10">
    <source>
        <dbReference type="PROSITE" id="PS50994"/>
    </source>
</evidence>
<evidence type="ECO:0000256" key="6">
    <source>
        <dbReference type="ARBA" id="ARBA00022801"/>
    </source>
</evidence>
<dbReference type="PANTHER" id="PTHR37984">
    <property type="entry name" value="PROTEIN CBG26694"/>
    <property type="match status" value="1"/>
</dbReference>
<reference evidence="11 12" key="1">
    <citation type="submission" date="2015-04" db="EMBL/GenBank/DDBJ databases">
        <title>Lasius niger genome sequencing.</title>
        <authorList>
            <person name="Konorov E.A."/>
            <person name="Nikitin M.A."/>
            <person name="Kirill M.V."/>
            <person name="Chang P."/>
        </authorList>
    </citation>
    <scope>NUCLEOTIDE SEQUENCE [LARGE SCALE GENOMIC DNA]</scope>
    <source>
        <tissue evidence="11">Whole</tissue>
    </source>
</reference>
<dbReference type="Pfam" id="PF17921">
    <property type="entry name" value="Integrase_H2C2"/>
    <property type="match status" value="1"/>
</dbReference>
<dbReference type="GO" id="GO:0042575">
    <property type="term" value="C:DNA polymerase complex"/>
    <property type="evidence" value="ECO:0007669"/>
    <property type="project" value="UniProtKB-ARBA"/>
</dbReference>
<dbReference type="OrthoDB" id="8193822at2759"/>
<dbReference type="Pfam" id="PF17917">
    <property type="entry name" value="RT_RNaseH"/>
    <property type="match status" value="1"/>
</dbReference>
<dbReference type="InterPro" id="IPR000477">
    <property type="entry name" value="RT_dom"/>
</dbReference>
<comment type="caution">
    <text evidence="11">The sequence shown here is derived from an EMBL/GenBank/DDBJ whole genome shotgun (WGS) entry which is preliminary data.</text>
</comment>
<dbReference type="InterPro" id="IPR050951">
    <property type="entry name" value="Retrovirus_Pol_polyprotein"/>
</dbReference>
<keyword evidence="6" id="KW-0378">Hydrolase</keyword>
<dbReference type="AlphaFoldDB" id="A0A0J7KH94"/>
<dbReference type="Pfam" id="PF00078">
    <property type="entry name" value="RVT_1"/>
    <property type="match status" value="1"/>
</dbReference>
<evidence type="ECO:0000256" key="2">
    <source>
        <dbReference type="ARBA" id="ARBA00022679"/>
    </source>
</evidence>
<evidence type="ECO:0000313" key="11">
    <source>
        <dbReference type="EMBL" id="KMQ89576.1"/>
    </source>
</evidence>
<feature type="compositionally biased region" description="Pro residues" evidence="8">
    <location>
        <begin position="309"/>
        <end position="318"/>
    </location>
</feature>
<dbReference type="Gene3D" id="3.10.20.370">
    <property type="match status" value="1"/>
</dbReference>
<dbReference type="GO" id="GO:0015074">
    <property type="term" value="P:DNA integration"/>
    <property type="evidence" value="ECO:0007669"/>
    <property type="project" value="InterPro"/>
</dbReference>
<dbReference type="EMBL" id="LBMM01007617">
    <property type="protein sequence ID" value="KMQ89576.1"/>
    <property type="molecule type" value="Genomic_DNA"/>
</dbReference>
<dbReference type="GO" id="GO:0016787">
    <property type="term" value="F:hydrolase activity"/>
    <property type="evidence" value="ECO:0007669"/>
    <property type="project" value="UniProtKB-KW"/>
</dbReference>
<feature type="domain" description="Reverse transcriptase" evidence="9">
    <location>
        <begin position="1"/>
        <end position="51"/>
    </location>
</feature>
<name>A0A0J7KH94_LASNI</name>
<dbReference type="InterPro" id="IPR043502">
    <property type="entry name" value="DNA/RNA_pol_sf"/>
</dbReference>
<dbReference type="Proteomes" id="UP000036403">
    <property type="component" value="Unassembled WGS sequence"/>
</dbReference>
<dbReference type="PaxDb" id="67767-A0A0J7KH94"/>
<dbReference type="InterPro" id="IPR043128">
    <property type="entry name" value="Rev_trsase/Diguanyl_cyclase"/>
</dbReference>
<feature type="domain" description="Integrase catalytic" evidence="10">
    <location>
        <begin position="574"/>
        <end position="657"/>
    </location>
</feature>
<evidence type="ECO:0000256" key="1">
    <source>
        <dbReference type="ARBA" id="ARBA00012493"/>
    </source>
</evidence>
<evidence type="ECO:0000259" key="9">
    <source>
        <dbReference type="PROSITE" id="PS50878"/>
    </source>
</evidence>
<dbReference type="PANTHER" id="PTHR37984:SF5">
    <property type="entry name" value="PROTEIN NYNRIN-LIKE"/>
    <property type="match status" value="1"/>
</dbReference>
<keyword evidence="3" id="KW-0548">Nucleotidyltransferase</keyword>
<dbReference type="Gene3D" id="1.10.340.70">
    <property type="match status" value="1"/>
</dbReference>
<evidence type="ECO:0000256" key="3">
    <source>
        <dbReference type="ARBA" id="ARBA00022695"/>
    </source>
</evidence>
<dbReference type="GO" id="GO:0003676">
    <property type="term" value="F:nucleic acid binding"/>
    <property type="evidence" value="ECO:0007669"/>
    <property type="project" value="InterPro"/>
</dbReference>
<accession>A0A0J7KH94</accession>
<keyword evidence="5 11" id="KW-0255">Endonuclease</keyword>
<feature type="region of interest" description="Disordered" evidence="8">
    <location>
        <begin position="283"/>
        <end position="321"/>
    </location>
</feature>
<dbReference type="Gene3D" id="3.30.70.270">
    <property type="match status" value="2"/>
</dbReference>
<evidence type="ECO:0000256" key="4">
    <source>
        <dbReference type="ARBA" id="ARBA00022722"/>
    </source>
</evidence>
<dbReference type="InterPro" id="IPR041588">
    <property type="entry name" value="Integrase_H2C2"/>
</dbReference>
<dbReference type="EC" id="2.7.7.49" evidence="1"/>
<dbReference type="GO" id="GO:0004519">
    <property type="term" value="F:endonuclease activity"/>
    <property type="evidence" value="ECO:0007669"/>
    <property type="project" value="UniProtKB-KW"/>
</dbReference>
<organism evidence="11 12">
    <name type="scientific">Lasius niger</name>
    <name type="common">Black garden ant</name>
    <dbReference type="NCBI Taxonomy" id="67767"/>
    <lineage>
        <taxon>Eukaryota</taxon>
        <taxon>Metazoa</taxon>
        <taxon>Ecdysozoa</taxon>
        <taxon>Arthropoda</taxon>
        <taxon>Hexapoda</taxon>
        <taxon>Insecta</taxon>
        <taxon>Pterygota</taxon>
        <taxon>Neoptera</taxon>
        <taxon>Endopterygota</taxon>
        <taxon>Hymenoptera</taxon>
        <taxon>Apocrita</taxon>
        <taxon>Aculeata</taxon>
        <taxon>Formicoidea</taxon>
        <taxon>Formicidae</taxon>
        <taxon>Formicinae</taxon>
        <taxon>Lasius</taxon>
        <taxon>Lasius</taxon>
    </lineage>
</organism>
<dbReference type="FunFam" id="3.30.70.270:FF:000115">
    <property type="entry name" value="Polyprotein of retroviral origin, putative"/>
    <property type="match status" value="1"/>
</dbReference>
<protein>
    <recommendedName>
        <fullName evidence="1">RNA-directed DNA polymerase</fullName>
        <ecNumber evidence="1">2.7.7.49</ecNumber>
    </recommendedName>
</protein>
<proteinExistence type="predicted"/>
<dbReference type="GO" id="GO:0003964">
    <property type="term" value="F:RNA-directed DNA polymerase activity"/>
    <property type="evidence" value="ECO:0007669"/>
    <property type="project" value="UniProtKB-KW"/>
</dbReference>
<keyword evidence="12" id="KW-1185">Reference proteome</keyword>
<dbReference type="SUPFAM" id="SSF56672">
    <property type="entry name" value="DNA/RNA polymerases"/>
    <property type="match status" value="1"/>
</dbReference>
<evidence type="ECO:0000256" key="8">
    <source>
        <dbReference type="SAM" id="MobiDB-lite"/>
    </source>
</evidence>
<keyword evidence="2" id="KW-0808">Transferase</keyword>
<keyword evidence="4" id="KW-0540">Nuclease</keyword>
<dbReference type="STRING" id="67767.A0A0J7KH94"/>
<gene>
    <name evidence="11" type="ORF">RF55_10778</name>
</gene>
<evidence type="ECO:0000256" key="7">
    <source>
        <dbReference type="ARBA" id="ARBA00022918"/>
    </source>
</evidence>
<dbReference type="FunFam" id="1.10.340.70:FF:000001">
    <property type="entry name" value="Retrovirus-related Pol polyprotein from transposon gypsy-like Protein"/>
    <property type="match status" value="1"/>
</dbReference>
<dbReference type="SUPFAM" id="SSF53098">
    <property type="entry name" value="Ribonuclease H-like"/>
    <property type="match status" value="1"/>
</dbReference>
<dbReference type="InterPro" id="IPR036397">
    <property type="entry name" value="RNaseH_sf"/>
</dbReference>
<feature type="compositionally biased region" description="Polar residues" evidence="8">
    <location>
        <begin position="283"/>
        <end position="300"/>
    </location>
</feature>
<dbReference type="CDD" id="cd09274">
    <property type="entry name" value="RNase_HI_RT_Ty3"/>
    <property type="match status" value="1"/>
</dbReference>
<dbReference type="InterPro" id="IPR012337">
    <property type="entry name" value="RNaseH-like_sf"/>
</dbReference>
<dbReference type="Gene3D" id="3.30.420.10">
    <property type="entry name" value="Ribonuclease H-like superfamily/Ribonuclease H"/>
    <property type="match status" value="1"/>
</dbReference>
<evidence type="ECO:0000256" key="5">
    <source>
        <dbReference type="ARBA" id="ARBA00022759"/>
    </source>
</evidence>
<dbReference type="InterPro" id="IPR001584">
    <property type="entry name" value="Integrase_cat-core"/>
</dbReference>